<evidence type="ECO:0000313" key="8">
    <source>
        <dbReference type="Proteomes" id="UP001317532"/>
    </source>
</evidence>
<dbReference type="NCBIfam" id="TIGR01430">
    <property type="entry name" value="aden_deam"/>
    <property type="match status" value="1"/>
</dbReference>
<organism evidence="7 8">
    <name type="scientific">Vulcanimicrobium alpinum</name>
    <dbReference type="NCBI Taxonomy" id="3016050"/>
    <lineage>
        <taxon>Bacteria</taxon>
        <taxon>Bacillati</taxon>
        <taxon>Vulcanimicrobiota</taxon>
        <taxon>Vulcanimicrobiia</taxon>
        <taxon>Vulcanimicrobiales</taxon>
        <taxon>Vulcanimicrobiaceae</taxon>
        <taxon>Vulcanimicrobium</taxon>
    </lineage>
</organism>
<feature type="domain" description="Adenosine deaminase" evidence="6">
    <location>
        <begin position="9"/>
        <end position="322"/>
    </location>
</feature>
<evidence type="ECO:0000256" key="4">
    <source>
        <dbReference type="ARBA" id="ARBA00022801"/>
    </source>
</evidence>
<name>A0AAN2CAI5_UNVUL</name>
<dbReference type="RefSeq" id="WP_317994596.1">
    <property type="nucleotide sequence ID" value="NZ_AP025523.1"/>
</dbReference>
<keyword evidence="8" id="KW-1185">Reference proteome</keyword>
<dbReference type="AlphaFoldDB" id="A0AAN2CAI5"/>
<dbReference type="InterPro" id="IPR001365">
    <property type="entry name" value="A_deaminase_dom"/>
</dbReference>
<dbReference type="PANTHER" id="PTHR43114:SF6">
    <property type="entry name" value="ADENINE DEAMINASE"/>
    <property type="match status" value="1"/>
</dbReference>
<dbReference type="SUPFAM" id="SSF51556">
    <property type="entry name" value="Metallo-dependent hydrolases"/>
    <property type="match status" value="1"/>
</dbReference>
<dbReference type="KEGG" id="vab:WPS_22490"/>
<comment type="cofactor">
    <cofactor evidence="1">
        <name>Zn(2+)</name>
        <dbReference type="ChEBI" id="CHEBI:29105"/>
    </cofactor>
</comment>
<dbReference type="PANTHER" id="PTHR43114">
    <property type="entry name" value="ADENINE DEAMINASE"/>
    <property type="match status" value="1"/>
</dbReference>
<evidence type="ECO:0000256" key="1">
    <source>
        <dbReference type="ARBA" id="ARBA00001947"/>
    </source>
</evidence>
<dbReference type="GO" id="GO:0019239">
    <property type="term" value="F:deaminase activity"/>
    <property type="evidence" value="ECO:0007669"/>
    <property type="project" value="InterPro"/>
</dbReference>
<evidence type="ECO:0000256" key="3">
    <source>
        <dbReference type="ARBA" id="ARBA00022723"/>
    </source>
</evidence>
<accession>A0AAN2CAI5</accession>
<proteinExistence type="inferred from homology"/>
<dbReference type="InterPro" id="IPR006330">
    <property type="entry name" value="Ado/ade_deaminase"/>
</dbReference>
<keyword evidence="4" id="KW-0378">Hydrolase</keyword>
<dbReference type="Pfam" id="PF00962">
    <property type="entry name" value="A_deaminase"/>
    <property type="match status" value="1"/>
</dbReference>
<keyword evidence="3" id="KW-0479">Metal-binding</keyword>
<dbReference type="Proteomes" id="UP001317532">
    <property type="component" value="Chromosome"/>
</dbReference>
<dbReference type="GO" id="GO:0046872">
    <property type="term" value="F:metal ion binding"/>
    <property type="evidence" value="ECO:0007669"/>
    <property type="project" value="UniProtKB-KW"/>
</dbReference>
<evidence type="ECO:0000256" key="2">
    <source>
        <dbReference type="ARBA" id="ARBA00006676"/>
    </source>
</evidence>
<keyword evidence="5" id="KW-0862">Zinc</keyword>
<comment type="similarity">
    <text evidence="2">Belongs to the metallo-dependent hydrolases superfamily. Adenosine and AMP deaminases family.</text>
</comment>
<reference evidence="7 8" key="1">
    <citation type="journal article" date="2022" name="ISME Commun">
        <title>Vulcanimicrobium alpinus gen. nov. sp. nov., the first cultivated representative of the candidate phylum 'Eremiobacterota', is a metabolically versatile aerobic anoxygenic phototroph.</title>
        <authorList>
            <person name="Yabe S."/>
            <person name="Muto K."/>
            <person name="Abe K."/>
            <person name="Yokota A."/>
            <person name="Staudigel H."/>
            <person name="Tebo B.M."/>
        </authorList>
    </citation>
    <scope>NUCLEOTIDE SEQUENCE [LARGE SCALE GENOMIC DNA]</scope>
    <source>
        <strain evidence="7 8">WC8-2</strain>
    </source>
</reference>
<evidence type="ECO:0000256" key="5">
    <source>
        <dbReference type="ARBA" id="ARBA00022833"/>
    </source>
</evidence>
<dbReference type="GO" id="GO:0016814">
    <property type="term" value="F:hydrolase activity, acting on carbon-nitrogen (but not peptide) bonds, in cyclic amidines"/>
    <property type="evidence" value="ECO:0007669"/>
    <property type="project" value="UniProtKB-ARBA"/>
</dbReference>
<dbReference type="InterPro" id="IPR032466">
    <property type="entry name" value="Metal_Hydrolase"/>
</dbReference>
<dbReference type="EMBL" id="AP025523">
    <property type="protein sequence ID" value="BDE06973.1"/>
    <property type="molecule type" value="Genomic_DNA"/>
</dbReference>
<evidence type="ECO:0000259" key="6">
    <source>
        <dbReference type="Pfam" id="PF00962"/>
    </source>
</evidence>
<dbReference type="Gene3D" id="3.20.20.140">
    <property type="entry name" value="Metal-dependent hydrolases"/>
    <property type="match status" value="1"/>
</dbReference>
<protein>
    <submittedName>
        <fullName evidence="7">Adenosine deaminase</fullName>
    </submittedName>
</protein>
<sequence>MPVDLAALPKVQLHCHLEGTVRPATFRALARKYGVDLGDRADPERTYAFSTFREFLLLFAKVTETLRAPDDFAQIARDYVVDAAVQGVAYAEVFISPSVWTYFHRELDVRATVEAIRAALDEAGSPLGIEVTLIADLTRNFGVEWAERSAAEAVALADLGVVGVGLGGDEANYPPEWYGRAYAIAREGGLHGVAHAGEAAGPESVRAAVEILGAERIGHGVRAVEDPAVVELLAERGIPLEICPTSNRLTGAAPGGRPHPLGALDAAGCVVTIDADDPTMFGTTLLDEYAYVAGEFGEDALLRFAANAIDASFAPPAAKARLHAMQAASRNSAPAGRSR</sequence>
<evidence type="ECO:0000313" key="7">
    <source>
        <dbReference type="EMBL" id="BDE06973.1"/>
    </source>
</evidence>
<gene>
    <name evidence="7" type="primary">add</name>
    <name evidence="7" type="ORF">WPS_22490</name>
</gene>